<dbReference type="GO" id="GO:0005829">
    <property type="term" value="C:cytosol"/>
    <property type="evidence" value="ECO:0007669"/>
    <property type="project" value="TreeGrafter"/>
</dbReference>
<dbReference type="Proteomes" id="UP000319384">
    <property type="component" value="Unassembled WGS sequence"/>
</dbReference>
<dbReference type="GO" id="GO:0005524">
    <property type="term" value="F:ATP binding"/>
    <property type="evidence" value="ECO:0007669"/>
    <property type="project" value="UniProtKB-KW"/>
</dbReference>
<dbReference type="PIRSF" id="PIRSF036940">
    <property type="entry name" value="PanK_bac_aCoA"/>
    <property type="match status" value="1"/>
</dbReference>
<keyword evidence="1" id="KW-0963">Cytoplasm</keyword>
<dbReference type="InterPro" id="IPR043129">
    <property type="entry name" value="ATPase_NBD"/>
</dbReference>
<gene>
    <name evidence="7" type="ORF">EVA95_02085</name>
</gene>
<evidence type="ECO:0000256" key="4">
    <source>
        <dbReference type="ARBA" id="ARBA00022777"/>
    </source>
</evidence>
<comment type="caution">
    <text evidence="7">The sequence shown here is derived from an EMBL/GenBank/DDBJ whole genome shotgun (WGS) entry which is preliminary data.</text>
</comment>
<keyword evidence="4 7" id="KW-0418">Kinase</keyword>
<organism evidence="7 8">
    <name type="scientific">SAR86 cluster bacterium</name>
    <dbReference type="NCBI Taxonomy" id="2030880"/>
    <lineage>
        <taxon>Bacteria</taxon>
        <taxon>Pseudomonadati</taxon>
        <taxon>Pseudomonadota</taxon>
        <taxon>Gammaproteobacteria</taxon>
        <taxon>SAR86 cluster</taxon>
    </lineage>
</organism>
<dbReference type="AlphaFoldDB" id="A0A520MZ52"/>
<keyword evidence="5" id="KW-0067">ATP-binding</keyword>
<sequence>MLVAFDFGITNTDVVVNKNSTNQFFSFPTQEINENFMTQIFDSIDCDVANISKIAVTGGKSSDLKDKYKNIKITKINEVDAIGFGAIAIYDIAEKPFVVVSAGTGTACIYHSDGNFNHLGGISVGGGTLQGLSRHLIGLSNPQDIQEFAEKGNRKKLDYLIGDVVNEIGSLYPEITASNFGKARSHENLSNSDVAASISNMVGEVIGTISYLNAMICNQDRVYFLGRVSLNKAIKTGIEDRLNLANIKGLFKDNREYGNVLGALNCIKTKK</sequence>
<proteinExistence type="predicted"/>
<evidence type="ECO:0000313" key="7">
    <source>
        <dbReference type="EMBL" id="RZO26479.1"/>
    </source>
</evidence>
<evidence type="ECO:0000256" key="3">
    <source>
        <dbReference type="ARBA" id="ARBA00022741"/>
    </source>
</evidence>
<dbReference type="EMBL" id="SHBH01000012">
    <property type="protein sequence ID" value="RZO26479.1"/>
    <property type="molecule type" value="Genomic_DNA"/>
</dbReference>
<dbReference type="Gene3D" id="3.30.420.40">
    <property type="match status" value="1"/>
</dbReference>
<dbReference type="GO" id="GO:0004594">
    <property type="term" value="F:pantothenate kinase activity"/>
    <property type="evidence" value="ECO:0007669"/>
    <property type="project" value="InterPro"/>
</dbReference>
<evidence type="ECO:0000256" key="1">
    <source>
        <dbReference type="ARBA" id="ARBA00022490"/>
    </source>
</evidence>
<evidence type="ECO:0000256" key="2">
    <source>
        <dbReference type="ARBA" id="ARBA00022679"/>
    </source>
</evidence>
<dbReference type="PANTHER" id="PTHR12280">
    <property type="entry name" value="PANTOTHENATE KINASE"/>
    <property type="match status" value="1"/>
</dbReference>
<reference evidence="7 8" key="1">
    <citation type="submission" date="2019-02" db="EMBL/GenBank/DDBJ databases">
        <title>Prokaryotic population dynamics and viral predation in marine succession experiment using metagenomics: the confinement effect.</title>
        <authorList>
            <person name="Haro-Moreno J.M."/>
            <person name="Rodriguez-Valera F."/>
            <person name="Lopez-Perez M."/>
        </authorList>
    </citation>
    <scope>NUCLEOTIDE SEQUENCE [LARGE SCALE GENOMIC DNA]</scope>
    <source>
        <strain evidence="7">MED-G162</strain>
    </source>
</reference>
<accession>A0A520MZ52</accession>
<dbReference type="SUPFAM" id="SSF53067">
    <property type="entry name" value="Actin-like ATPase domain"/>
    <property type="match status" value="1"/>
</dbReference>
<evidence type="ECO:0000313" key="8">
    <source>
        <dbReference type="Proteomes" id="UP000319384"/>
    </source>
</evidence>
<evidence type="ECO:0000256" key="6">
    <source>
        <dbReference type="ARBA" id="ARBA00022993"/>
    </source>
</evidence>
<dbReference type="CDD" id="cd24085">
    <property type="entry name" value="ASKHA_NBD_PanK-II_bac"/>
    <property type="match status" value="1"/>
</dbReference>
<keyword evidence="3" id="KW-0547">Nucleotide-binding</keyword>
<keyword evidence="2" id="KW-0808">Transferase</keyword>
<dbReference type="Pfam" id="PF03630">
    <property type="entry name" value="Fumble"/>
    <property type="match status" value="1"/>
</dbReference>
<evidence type="ECO:0000256" key="5">
    <source>
        <dbReference type="ARBA" id="ARBA00022840"/>
    </source>
</evidence>
<dbReference type="PANTHER" id="PTHR12280:SF20">
    <property type="entry name" value="4'-PHOSPHOPANTETHEINE PHOSPHATASE"/>
    <property type="match status" value="1"/>
</dbReference>
<dbReference type="InterPro" id="IPR004567">
    <property type="entry name" value="Type_II_PanK"/>
</dbReference>
<protein>
    <submittedName>
        <fullName evidence="7">Pantothenate kinase</fullName>
    </submittedName>
</protein>
<dbReference type="GO" id="GO:0015937">
    <property type="term" value="P:coenzyme A biosynthetic process"/>
    <property type="evidence" value="ECO:0007669"/>
    <property type="project" value="UniProtKB-KW"/>
</dbReference>
<name>A0A520MZ52_9GAMM</name>
<keyword evidence="6" id="KW-0173">Coenzyme A biosynthesis</keyword>
<dbReference type="InterPro" id="IPR011602">
    <property type="entry name" value="Type_II_PanK_bac"/>
</dbReference>